<dbReference type="EMBL" id="FLQX01000107">
    <property type="protein sequence ID" value="SBT06332.1"/>
    <property type="molecule type" value="Genomic_DNA"/>
</dbReference>
<gene>
    <name evidence="1" type="ORF">ACCAA_310072</name>
</gene>
<dbReference type="STRING" id="1860102.ACCAA_310072"/>
<dbReference type="Proteomes" id="UP000199169">
    <property type="component" value="Unassembled WGS sequence"/>
</dbReference>
<evidence type="ECO:0000313" key="2">
    <source>
        <dbReference type="Proteomes" id="UP000199169"/>
    </source>
</evidence>
<reference evidence="1 2" key="1">
    <citation type="submission" date="2016-06" db="EMBL/GenBank/DDBJ databases">
        <authorList>
            <person name="Kjaerup R.B."/>
            <person name="Dalgaard T.S."/>
            <person name="Juul-Madsen H.R."/>
        </authorList>
    </citation>
    <scope>NUCLEOTIDE SEQUENCE [LARGE SCALE GENOMIC DNA]</scope>
    <source>
        <strain evidence="1">3</strain>
    </source>
</reference>
<sequence length="34" mass="3692">MGAVPRRILKSPVTSLAVEQAQIATALDFLFQGY</sequence>
<proteinExistence type="predicted"/>
<dbReference type="AlphaFoldDB" id="A0A1A8XPH2"/>
<protein>
    <recommendedName>
        <fullName evidence="3">Cytotoxic protein CcdB</fullName>
    </recommendedName>
</protein>
<organism evidence="1 2">
    <name type="scientific">Candidatus Accumulibacter aalborgensis</name>
    <dbReference type="NCBI Taxonomy" id="1860102"/>
    <lineage>
        <taxon>Bacteria</taxon>
        <taxon>Pseudomonadati</taxon>
        <taxon>Pseudomonadota</taxon>
        <taxon>Betaproteobacteria</taxon>
        <taxon>Candidatus Accumulibacter</taxon>
    </lineage>
</organism>
<evidence type="ECO:0000313" key="1">
    <source>
        <dbReference type="EMBL" id="SBT06332.1"/>
    </source>
</evidence>
<dbReference type="Gene3D" id="2.30.30.110">
    <property type="match status" value="1"/>
</dbReference>
<keyword evidence="2" id="KW-1185">Reference proteome</keyword>
<evidence type="ECO:0008006" key="3">
    <source>
        <dbReference type="Google" id="ProtNLM"/>
    </source>
</evidence>
<dbReference type="SUPFAM" id="SSF50118">
    <property type="entry name" value="Cell growth inhibitor/plasmid maintenance toxic component"/>
    <property type="match status" value="1"/>
</dbReference>
<dbReference type="InterPro" id="IPR011067">
    <property type="entry name" value="Plasmid_toxin/cell-grow_inhib"/>
</dbReference>
<accession>A0A1A8XPH2</accession>
<name>A0A1A8XPH2_9PROT</name>